<dbReference type="RefSeq" id="XP_035442444.1">
    <property type="nucleotide sequence ID" value="XM_035586551.2"/>
</dbReference>
<evidence type="ECO:0000256" key="1">
    <source>
        <dbReference type="SAM" id="MobiDB-lite"/>
    </source>
</evidence>
<sequence>MSDHKKVRIVFRFKLAVCILLVLLFMVEINCRNIKRLKREVDKTDEDDSKSETRRSSTENQTERNIMYKKYLEDPLLLDYGRYTPQSFHYVNFQDHLSNRTEAYDKCIDQYIRCVASIEAPTPVCVYNFKSAYKADEDRYTAVESYCDAYLENCRVGYRYYRVVAYGECEFTDLWSNIKNFFSFKPYKQQQIKIIDSSSA</sequence>
<dbReference type="Proteomes" id="UP000829999">
    <property type="component" value="Chromosome 13"/>
</dbReference>
<organism evidence="2 3">
    <name type="scientific">Spodoptera frugiperda</name>
    <name type="common">Fall armyworm</name>
    <dbReference type="NCBI Taxonomy" id="7108"/>
    <lineage>
        <taxon>Eukaryota</taxon>
        <taxon>Metazoa</taxon>
        <taxon>Ecdysozoa</taxon>
        <taxon>Arthropoda</taxon>
        <taxon>Hexapoda</taxon>
        <taxon>Insecta</taxon>
        <taxon>Pterygota</taxon>
        <taxon>Neoptera</taxon>
        <taxon>Endopterygota</taxon>
        <taxon>Lepidoptera</taxon>
        <taxon>Glossata</taxon>
        <taxon>Ditrysia</taxon>
        <taxon>Noctuoidea</taxon>
        <taxon>Noctuidae</taxon>
        <taxon>Amphipyrinae</taxon>
        <taxon>Spodoptera</taxon>
    </lineage>
</organism>
<accession>A0A9R0EKX5</accession>
<evidence type="ECO:0000313" key="2">
    <source>
        <dbReference type="Proteomes" id="UP000829999"/>
    </source>
</evidence>
<proteinExistence type="predicted"/>
<gene>
    <name evidence="3" type="primary">LOC118270777</name>
</gene>
<keyword evidence="2" id="KW-1185">Reference proteome</keyword>
<name>A0A9R0EKX5_SPOFR</name>
<dbReference type="GeneID" id="118270777"/>
<protein>
    <submittedName>
        <fullName evidence="3">Uncharacterized protein LOC118270777 isoform X2</fullName>
    </submittedName>
</protein>
<reference evidence="3" key="1">
    <citation type="submission" date="2025-08" db="UniProtKB">
        <authorList>
            <consortium name="RefSeq"/>
        </authorList>
    </citation>
    <scope>IDENTIFICATION</scope>
    <source>
        <tissue evidence="3">Whole larval tissue</tissue>
    </source>
</reference>
<feature type="region of interest" description="Disordered" evidence="1">
    <location>
        <begin position="42"/>
        <end position="62"/>
    </location>
</feature>
<evidence type="ECO:0000313" key="3">
    <source>
        <dbReference type="RefSeq" id="XP_035442444.1"/>
    </source>
</evidence>
<dbReference type="AlphaFoldDB" id="A0A9R0EKX5"/>